<name>A0AAC9TTY9_9SPIR</name>
<feature type="transmembrane region" description="Helical" evidence="1">
    <location>
        <begin position="180"/>
        <end position="196"/>
    </location>
</feature>
<keyword evidence="1" id="KW-0472">Membrane</keyword>
<sequence length="542" mass="64294">MKFSKVIIIPLLLILFAIITNILISFYMIPNRYIGIDQTQHFYDMKKWYDSGKLPTTGARFIASEVVDEEFTTPRVPGGAYYIFYTLFYKLSGENFLGTKIINYIFNLIIIFIFLFWFYKKFGLFILGFITPLILCNGYFVIAVTDFWNPNLALIFSFLLFIFLFEYIDNTEEECKRKNIVKLSAVLIFPVLAVMAQGHFFTFYSMIPSVIVYLIVKYKRTLKYIIYWILGVFISFLEYLPYLISEFNNDFLNLKMALNLSSKFGRFSFPQIYALLLFPTNEISNFFGTTIHAIIFFWENNNFRVLGILFLFITILFSIFCFIRAIYLLFIKRNMNTHKNEFVIIEMFKLYLIFIFVTIFFSLILKSKTALFHYQYSIYSISFIPIILLFTQWKSKLENNNKLLYAFFLLIFLNIIAVSTELYSYIKIFHVPRNIKNIELVIDDIYKYSNGNEINLIESAVDNNIYRDMAVTFFPEKILKQNDNSTNIYFLLDKLSMVSKPKAYISNYINYINNNSILLNNYMHKNVLYLYKYNGTEPLRKP</sequence>
<dbReference type="RefSeq" id="WP_069731772.1">
    <property type="nucleotide sequence ID" value="NZ_LZOF01000028.1"/>
</dbReference>
<feature type="transmembrane region" description="Helical" evidence="1">
    <location>
        <begin position="7"/>
        <end position="29"/>
    </location>
</feature>
<feature type="transmembrane region" description="Helical" evidence="1">
    <location>
        <begin position="371"/>
        <end position="391"/>
    </location>
</feature>
<dbReference type="AlphaFoldDB" id="A0AAC9TTY9"/>
<accession>A0AAC9TTY9</accession>
<feature type="transmembrane region" description="Helical" evidence="1">
    <location>
        <begin position="225"/>
        <end position="244"/>
    </location>
</feature>
<feature type="transmembrane region" description="Helical" evidence="1">
    <location>
        <begin position="124"/>
        <end position="142"/>
    </location>
</feature>
<reference evidence="2 3" key="1">
    <citation type="submission" date="2017-02" db="EMBL/GenBank/DDBJ databases">
        <title>Complete genome sequence of Brachyspira hampsonii genomovar I strain NSH-16 (ATCC BAA-2463).</title>
        <authorList>
            <person name="Mirajkar N.S."/>
            <person name="Gebhart C.J."/>
        </authorList>
    </citation>
    <scope>NUCLEOTIDE SEQUENCE [LARGE SCALE GENOMIC DNA]</scope>
    <source>
        <strain evidence="2 3">NSH-16</strain>
    </source>
</reference>
<keyword evidence="1" id="KW-1133">Transmembrane helix</keyword>
<feature type="transmembrane region" description="Helical" evidence="1">
    <location>
        <begin position="101"/>
        <end position="119"/>
    </location>
</feature>
<evidence type="ECO:0000313" key="3">
    <source>
        <dbReference type="Proteomes" id="UP000264880"/>
    </source>
</evidence>
<gene>
    <name evidence="2" type="ORF">BHAMNSH16_03205</name>
</gene>
<dbReference type="KEGG" id="bhp:BHAMNSH16_03205"/>
<protein>
    <submittedName>
        <fullName evidence="2">Uncharacterized protein</fullName>
    </submittedName>
</protein>
<proteinExistence type="predicted"/>
<dbReference type="EMBL" id="CP019914">
    <property type="protein sequence ID" value="ASJ20709.1"/>
    <property type="molecule type" value="Genomic_DNA"/>
</dbReference>
<feature type="transmembrane region" description="Helical" evidence="1">
    <location>
        <begin position="342"/>
        <end position="365"/>
    </location>
</feature>
<evidence type="ECO:0000256" key="1">
    <source>
        <dbReference type="SAM" id="Phobius"/>
    </source>
</evidence>
<evidence type="ECO:0000313" key="2">
    <source>
        <dbReference type="EMBL" id="ASJ20709.1"/>
    </source>
</evidence>
<feature type="transmembrane region" description="Helical" evidence="1">
    <location>
        <begin position="403"/>
        <end position="426"/>
    </location>
</feature>
<dbReference type="Proteomes" id="UP000264880">
    <property type="component" value="Chromosome"/>
</dbReference>
<keyword evidence="1" id="KW-0812">Transmembrane</keyword>
<feature type="transmembrane region" description="Helical" evidence="1">
    <location>
        <begin position="305"/>
        <end position="330"/>
    </location>
</feature>
<feature type="transmembrane region" description="Helical" evidence="1">
    <location>
        <begin position="202"/>
        <end position="218"/>
    </location>
</feature>
<keyword evidence="3" id="KW-1185">Reference proteome</keyword>
<organism evidence="2 3">
    <name type="scientific">Brachyspira hampsonii</name>
    <dbReference type="NCBI Taxonomy" id="1287055"/>
    <lineage>
        <taxon>Bacteria</taxon>
        <taxon>Pseudomonadati</taxon>
        <taxon>Spirochaetota</taxon>
        <taxon>Spirochaetia</taxon>
        <taxon>Brachyspirales</taxon>
        <taxon>Brachyspiraceae</taxon>
        <taxon>Brachyspira</taxon>
    </lineage>
</organism>
<feature type="transmembrane region" description="Helical" evidence="1">
    <location>
        <begin position="148"/>
        <end position="168"/>
    </location>
</feature>